<evidence type="ECO:0000256" key="5">
    <source>
        <dbReference type="ARBA" id="ARBA00022989"/>
    </source>
</evidence>
<dbReference type="GO" id="GO:0015297">
    <property type="term" value="F:antiporter activity"/>
    <property type="evidence" value="ECO:0007669"/>
    <property type="project" value="UniProtKB-KW"/>
</dbReference>
<feature type="transmembrane region" description="Helical" evidence="8">
    <location>
        <begin position="64"/>
        <end position="85"/>
    </location>
</feature>
<feature type="transmembrane region" description="Helical" evidence="8">
    <location>
        <begin position="312"/>
        <end position="332"/>
    </location>
</feature>
<keyword evidence="3" id="KW-0050">Antiport</keyword>
<reference evidence="10 11" key="1">
    <citation type="submission" date="2014-07" db="EMBL/GenBank/DDBJ databases">
        <title>Draft genome sequence of Thalassospira tepidiphila 1-1B.</title>
        <authorList>
            <person name="Lai Q."/>
            <person name="Shao Z."/>
        </authorList>
    </citation>
    <scope>NUCLEOTIDE SEQUENCE [LARGE SCALE GENOMIC DNA]</scope>
    <source>
        <strain evidence="10 11">MCCC 1A03514</strain>
    </source>
</reference>
<organism evidence="10 11">
    <name type="scientific">Thalassospira tepidiphila MCCC 1A03514</name>
    <dbReference type="NCBI Taxonomy" id="1177930"/>
    <lineage>
        <taxon>Bacteria</taxon>
        <taxon>Pseudomonadati</taxon>
        <taxon>Pseudomonadota</taxon>
        <taxon>Alphaproteobacteria</taxon>
        <taxon>Rhodospirillales</taxon>
        <taxon>Thalassospiraceae</taxon>
        <taxon>Thalassospira</taxon>
    </lineage>
</organism>
<dbReference type="AlphaFoldDB" id="A0A853L1V9"/>
<accession>A0A853L1V9</accession>
<evidence type="ECO:0000259" key="9">
    <source>
        <dbReference type="Pfam" id="PF00999"/>
    </source>
</evidence>
<feature type="transmembrane region" description="Helical" evidence="8">
    <location>
        <begin position="198"/>
        <end position="216"/>
    </location>
</feature>
<feature type="transmembrane region" description="Helical" evidence="8">
    <location>
        <begin position="344"/>
        <end position="364"/>
    </location>
</feature>
<evidence type="ECO:0000256" key="1">
    <source>
        <dbReference type="ARBA" id="ARBA00004651"/>
    </source>
</evidence>
<evidence type="ECO:0000313" key="10">
    <source>
        <dbReference type="EMBL" id="OAZ10751.1"/>
    </source>
</evidence>
<protein>
    <submittedName>
        <fullName evidence="10">Peptidase</fullName>
    </submittedName>
</protein>
<dbReference type="GO" id="GO:1902600">
    <property type="term" value="P:proton transmembrane transport"/>
    <property type="evidence" value="ECO:0007669"/>
    <property type="project" value="InterPro"/>
</dbReference>
<sequence>MGSAMFEWVIILFLGSGLVYGLQSRRLQRRNISSPMMMVLTGMLVALPLGIWHSAPMDALSGSIHFATGFAEMTLAIILFLDAAVLDYRKESAARNIAIRLLLIGLPLTIGVTWAFIVGLDASIGLVPALILALIVSPTDAALGRPVLENKGVPEPVRQGINIESGLNDGLVLPVFTTAVLLEANLLSNGHQGWVAEALLEISIGAVIGVVSGYVIGQVVNHAVKHRTIVARFERLLGVLAALFIFLLAEELGGNGFVAAFAGGLALNISSDKVKDAIESFGEAESELLTMLTFFVFGLIVVPALYESWTWTMLLFSIASLAVLRPLCVWICMIGSPYSLGEKLYIGWFGPRGIASVIYMLIMATMIDPGAFRPLFAAGTMIVCISVVAHGITAAPASRALVSYLARKS</sequence>
<evidence type="ECO:0000256" key="8">
    <source>
        <dbReference type="SAM" id="Phobius"/>
    </source>
</evidence>
<dbReference type="PANTHER" id="PTHR32507:SF8">
    <property type="entry name" value="CNH1P"/>
    <property type="match status" value="1"/>
</dbReference>
<proteinExistence type="predicted"/>
<feature type="transmembrane region" description="Helical" evidence="8">
    <location>
        <begin position="34"/>
        <end position="52"/>
    </location>
</feature>
<evidence type="ECO:0000256" key="2">
    <source>
        <dbReference type="ARBA" id="ARBA00022448"/>
    </source>
</evidence>
<keyword evidence="7 8" id="KW-0472">Membrane</keyword>
<dbReference type="Proteomes" id="UP000094009">
    <property type="component" value="Unassembled WGS sequence"/>
</dbReference>
<feature type="transmembrane region" description="Helical" evidence="8">
    <location>
        <begin position="97"/>
        <end position="117"/>
    </location>
</feature>
<keyword evidence="6" id="KW-0406">Ion transport</keyword>
<evidence type="ECO:0000313" key="11">
    <source>
        <dbReference type="Proteomes" id="UP000094009"/>
    </source>
</evidence>
<evidence type="ECO:0000256" key="6">
    <source>
        <dbReference type="ARBA" id="ARBA00023065"/>
    </source>
</evidence>
<name>A0A853L1V9_9PROT</name>
<dbReference type="InterPro" id="IPR006153">
    <property type="entry name" value="Cation/H_exchanger_TM"/>
</dbReference>
<feature type="transmembrane region" description="Helical" evidence="8">
    <location>
        <begin position="6"/>
        <end position="22"/>
    </location>
</feature>
<evidence type="ECO:0000256" key="7">
    <source>
        <dbReference type="ARBA" id="ARBA00023136"/>
    </source>
</evidence>
<keyword evidence="2" id="KW-0813">Transport</keyword>
<feature type="transmembrane region" description="Helical" evidence="8">
    <location>
        <begin position="236"/>
        <end position="267"/>
    </location>
</feature>
<keyword evidence="5 8" id="KW-1133">Transmembrane helix</keyword>
<dbReference type="PANTHER" id="PTHR32507">
    <property type="entry name" value="NA(+)/H(+) ANTIPORTER 1"/>
    <property type="match status" value="1"/>
</dbReference>
<feature type="domain" description="Cation/H+ exchanger transmembrane" evidence="9">
    <location>
        <begin position="22"/>
        <end position="397"/>
    </location>
</feature>
<feature type="transmembrane region" description="Helical" evidence="8">
    <location>
        <begin position="288"/>
        <end position="306"/>
    </location>
</feature>
<feature type="transmembrane region" description="Helical" evidence="8">
    <location>
        <begin position="376"/>
        <end position="402"/>
    </location>
</feature>
<evidence type="ECO:0000256" key="4">
    <source>
        <dbReference type="ARBA" id="ARBA00022692"/>
    </source>
</evidence>
<dbReference type="EMBL" id="JPVZ01000002">
    <property type="protein sequence ID" value="OAZ10751.1"/>
    <property type="molecule type" value="Genomic_DNA"/>
</dbReference>
<gene>
    <name evidence="10" type="ORF">TH4_04160</name>
</gene>
<keyword evidence="4 8" id="KW-0812">Transmembrane</keyword>
<comment type="caution">
    <text evidence="10">The sequence shown here is derived from an EMBL/GenBank/DDBJ whole genome shotgun (WGS) entry which is preliminary data.</text>
</comment>
<dbReference type="Pfam" id="PF00999">
    <property type="entry name" value="Na_H_Exchanger"/>
    <property type="match status" value="1"/>
</dbReference>
<evidence type="ECO:0000256" key="3">
    <source>
        <dbReference type="ARBA" id="ARBA00022449"/>
    </source>
</evidence>
<dbReference type="GO" id="GO:0005886">
    <property type="term" value="C:plasma membrane"/>
    <property type="evidence" value="ECO:0007669"/>
    <property type="project" value="UniProtKB-SubCell"/>
</dbReference>
<comment type="subcellular location">
    <subcellularLocation>
        <location evidence="1">Cell membrane</location>
        <topology evidence="1">Multi-pass membrane protein</topology>
    </subcellularLocation>
</comment>